<dbReference type="PROSITE" id="PS00211">
    <property type="entry name" value="ABC_TRANSPORTER_1"/>
    <property type="match status" value="1"/>
</dbReference>
<dbReference type="PROSITE" id="PS50893">
    <property type="entry name" value="ABC_TRANSPORTER_2"/>
    <property type="match status" value="1"/>
</dbReference>
<dbReference type="Gene3D" id="3.40.50.300">
    <property type="entry name" value="P-loop containing nucleotide triphosphate hydrolases"/>
    <property type="match status" value="1"/>
</dbReference>
<dbReference type="PANTHER" id="PTHR42781">
    <property type="entry name" value="SPERMIDINE/PUTRESCINE IMPORT ATP-BINDING PROTEIN POTA"/>
    <property type="match status" value="1"/>
</dbReference>
<evidence type="ECO:0000256" key="2">
    <source>
        <dbReference type="ARBA" id="ARBA00022741"/>
    </source>
</evidence>
<dbReference type="SUPFAM" id="SSF52540">
    <property type="entry name" value="P-loop containing nucleoside triphosphate hydrolases"/>
    <property type="match status" value="1"/>
</dbReference>
<keyword evidence="6" id="KW-1185">Reference proteome</keyword>
<protein>
    <submittedName>
        <fullName evidence="5">ATP-binding cassette domain-containing protein</fullName>
    </submittedName>
</protein>
<evidence type="ECO:0000256" key="3">
    <source>
        <dbReference type="ARBA" id="ARBA00022840"/>
    </source>
</evidence>
<dbReference type="InterPro" id="IPR003439">
    <property type="entry name" value="ABC_transporter-like_ATP-bd"/>
</dbReference>
<dbReference type="GO" id="GO:0016887">
    <property type="term" value="F:ATP hydrolysis activity"/>
    <property type="evidence" value="ECO:0007669"/>
    <property type="project" value="InterPro"/>
</dbReference>
<reference evidence="5 6" key="1">
    <citation type="submission" date="2024-04" db="EMBL/GenBank/DDBJ databases">
        <title>Novel genus in family Flammeovirgaceae.</title>
        <authorList>
            <person name="Nguyen T.H."/>
            <person name="Vuong T.Q."/>
            <person name="Le H."/>
            <person name="Kim S.-G."/>
        </authorList>
    </citation>
    <scope>NUCLEOTIDE SEQUENCE [LARGE SCALE GENOMIC DNA]</scope>
    <source>
        <strain evidence="5 6">JCM 23209</strain>
    </source>
</reference>
<keyword evidence="2" id="KW-0547">Nucleotide-binding</keyword>
<sequence length="230" mass="25964">MIQCIDLRIEQGDFRLSGVDFRIETGEYACLMGKTGSGKTTILEAVCGLRNLQGGKILVDERDITQLKPAERGIGFVPQDAALFTTMTVRENMGFALKIRKWSKKAIDTRAEELAELLDISHLLNRKPKGLSGGEKQRVAIGRALSFYPSVICLDEPLSALDDSTKQELYQLIYRLRKDIQITALHITHALDEVRNLADKVLYLHQGKLQAHPLSDFLQIEKHFMAKEER</sequence>
<dbReference type="EMBL" id="JBDKWZ010000003">
    <property type="protein sequence ID" value="MEN7547781.1"/>
    <property type="molecule type" value="Genomic_DNA"/>
</dbReference>
<dbReference type="InterPro" id="IPR050093">
    <property type="entry name" value="ABC_SmlMolc_Importer"/>
</dbReference>
<dbReference type="PANTHER" id="PTHR42781:SF4">
    <property type="entry name" value="SPERMIDINE_PUTRESCINE IMPORT ATP-BINDING PROTEIN POTA"/>
    <property type="match status" value="1"/>
</dbReference>
<dbReference type="AlphaFoldDB" id="A0AAW9SA44"/>
<dbReference type="InterPro" id="IPR003593">
    <property type="entry name" value="AAA+_ATPase"/>
</dbReference>
<dbReference type="InterPro" id="IPR027417">
    <property type="entry name" value="P-loop_NTPase"/>
</dbReference>
<dbReference type="Pfam" id="PF00005">
    <property type="entry name" value="ABC_tran"/>
    <property type="match status" value="1"/>
</dbReference>
<dbReference type="SMART" id="SM00382">
    <property type="entry name" value="AAA"/>
    <property type="match status" value="1"/>
</dbReference>
<dbReference type="RefSeq" id="WP_346820564.1">
    <property type="nucleotide sequence ID" value="NZ_JBDKWZ010000003.1"/>
</dbReference>
<accession>A0AAW9SA44</accession>
<organism evidence="5 6">
    <name type="scientific">Rapidithrix thailandica</name>
    <dbReference type="NCBI Taxonomy" id="413964"/>
    <lineage>
        <taxon>Bacteria</taxon>
        <taxon>Pseudomonadati</taxon>
        <taxon>Bacteroidota</taxon>
        <taxon>Cytophagia</taxon>
        <taxon>Cytophagales</taxon>
        <taxon>Flammeovirgaceae</taxon>
        <taxon>Rapidithrix</taxon>
    </lineage>
</organism>
<dbReference type="GO" id="GO:0005524">
    <property type="term" value="F:ATP binding"/>
    <property type="evidence" value="ECO:0007669"/>
    <property type="project" value="UniProtKB-KW"/>
</dbReference>
<evidence type="ECO:0000313" key="5">
    <source>
        <dbReference type="EMBL" id="MEN7547781.1"/>
    </source>
</evidence>
<evidence type="ECO:0000256" key="1">
    <source>
        <dbReference type="ARBA" id="ARBA00022448"/>
    </source>
</evidence>
<name>A0AAW9SA44_9BACT</name>
<dbReference type="Proteomes" id="UP001403385">
    <property type="component" value="Unassembled WGS sequence"/>
</dbReference>
<evidence type="ECO:0000313" key="6">
    <source>
        <dbReference type="Proteomes" id="UP001403385"/>
    </source>
</evidence>
<comment type="caution">
    <text evidence="5">The sequence shown here is derived from an EMBL/GenBank/DDBJ whole genome shotgun (WGS) entry which is preliminary data.</text>
</comment>
<evidence type="ECO:0000259" key="4">
    <source>
        <dbReference type="PROSITE" id="PS50893"/>
    </source>
</evidence>
<feature type="domain" description="ABC transporter" evidence="4">
    <location>
        <begin position="2"/>
        <end position="230"/>
    </location>
</feature>
<keyword evidence="1" id="KW-0813">Transport</keyword>
<proteinExistence type="predicted"/>
<dbReference type="InterPro" id="IPR017871">
    <property type="entry name" value="ABC_transporter-like_CS"/>
</dbReference>
<gene>
    <name evidence="5" type="ORF">AAG747_07670</name>
</gene>
<keyword evidence="3 5" id="KW-0067">ATP-binding</keyword>